<name>A0A6P7GBA9_DIAVI</name>
<comment type="catalytic activity">
    <reaction evidence="7">
        <text>L-serine + hexadecanoyl-CoA + H(+) = 3-oxosphinganine + CO2 + CoA</text>
        <dbReference type="Rhea" id="RHEA:14761"/>
        <dbReference type="ChEBI" id="CHEBI:15378"/>
        <dbReference type="ChEBI" id="CHEBI:16526"/>
        <dbReference type="ChEBI" id="CHEBI:33384"/>
        <dbReference type="ChEBI" id="CHEBI:57287"/>
        <dbReference type="ChEBI" id="CHEBI:57379"/>
        <dbReference type="ChEBI" id="CHEBI:58299"/>
        <dbReference type="EC" id="2.3.1.50"/>
    </reaction>
</comment>
<evidence type="ECO:0000256" key="7">
    <source>
        <dbReference type="ARBA" id="ARBA00048528"/>
    </source>
</evidence>
<dbReference type="GO" id="GO:0017059">
    <property type="term" value="C:serine palmitoyltransferase complex"/>
    <property type="evidence" value="ECO:0007669"/>
    <property type="project" value="TreeGrafter"/>
</dbReference>
<dbReference type="GO" id="GO:0004758">
    <property type="term" value="F:serine C-palmitoyltransferase activity"/>
    <property type="evidence" value="ECO:0007669"/>
    <property type="project" value="UniProtKB-EC"/>
</dbReference>
<dbReference type="AlphaFoldDB" id="A0A6P7GBA9"/>
<dbReference type="KEGG" id="dvv:114336013"/>
<accession>A0A6P7GBA9</accession>
<dbReference type="InterPro" id="IPR001917">
    <property type="entry name" value="Aminotrans_II_pyridoxalP_BS"/>
</dbReference>
<gene>
    <name evidence="10" type="primary">LOC114336013</name>
</gene>
<evidence type="ECO:0000256" key="3">
    <source>
        <dbReference type="ARBA" id="ARBA00013220"/>
    </source>
</evidence>
<dbReference type="PANTHER" id="PTHR13693:SF3">
    <property type="entry name" value="LD36009P"/>
    <property type="match status" value="1"/>
</dbReference>
<dbReference type="EC" id="2.3.1.50" evidence="3"/>
<dbReference type="CDD" id="cd06454">
    <property type="entry name" value="KBL_like"/>
    <property type="match status" value="1"/>
</dbReference>
<dbReference type="InterPro" id="IPR015422">
    <property type="entry name" value="PyrdxlP-dep_Trfase_small"/>
</dbReference>
<dbReference type="GO" id="GO:0046513">
    <property type="term" value="P:ceramide biosynthetic process"/>
    <property type="evidence" value="ECO:0007669"/>
    <property type="project" value="TreeGrafter"/>
</dbReference>
<dbReference type="InterPro" id="IPR050087">
    <property type="entry name" value="AON_synthase_class-II"/>
</dbReference>
<dbReference type="RefSeq" id="XP_028142118.1">
    <property type="nucleotide sequence ID" value="XM_028286317.1"/>
</dbReference>
<keyword evidence="5 8" id="KW-0663">Pyridoxal phosphate</keyword>
<sequence length="521" mass="59151">MGNKDFADVVIEKENEYINTRRKKATTSEVEFEAPTCLTVLLARIGYYILIAIGFLNEFLFPSKVVEEKNRTGYESILDSYSPFYLKYVVYRFKDCIQRTICSIAGPELTFRERVFTTNSQYRAVGAEYKCLNLGSYNYLGFAENSGPCAENAIKSIYQYGISTGSTRLQYGTCALHDEVEKLLAEYLGVEDSVIFGMGYATNALTIPTFVSSECLVLSDQQNHASVVFGFKLSKATVKIFKHNDMEHLETLLKEGIYYGQPYQENNNYKPWKKIIIFVEGLYSMEGTICPLPKLIALKKKYKAYLYLDEAHSIGALGKRGRGVVDYYNCNSNDVDMLMGTFTKSFGAAGGYIAGKRELITNLRQHTYASKYSWAVSPPVAAQIMAVLRILMKKDGTSDGRNRIERLSQNTRYFRMRLKQMGLVIYGIDNSPVIPLLTYHYSKFVYLVRRLLQENIAAVGVTYPATTFLKTRIRICLSAGHTKDQLDHVLQVLDKISDEIGLRYSRIPIENTPVAWDDKEI</sequence>
<protein>
    <recommendedName>
        <fullName evidence="3">serine C-palmitoyltransferase</fullName>
        <ecNumber evidence="3">2.3.1.50</ecNumber>
    </recommendedName>
</protein>
<evidence type="ECO:0000256" key="5">
    <source>
        <dbReference type="ARBA" id="ARBA00022898"/>
    </source>
</evidence>
<dbReference type="InParanoid" id="A0A6P7GBA9"/>
<evidence type="ECO:0000256" key="6">
    <source>
        <dbReference type="ARBA" id="ARBA00023315"/>
    </source>
</evidence>
<dbReference type="InterPro" id="IPR015424">
    <property type="entry name" value="PyrdxlP-dep_Trfase"/>
</dbReference>
<dbReference type="OrthoDB" id="65434at2759"/>
<dbReference type="Pfam" id="PF00155">
    <property type="entry name" value="Aminotran_1_2"/>
    <property type="match status" value="1"/>
</dbReference>
<dbReference type="PANTHER" id="PTHR13693">
    <property type="entry name" value="CLASS II AMINOTRANSFERASE/8-AMINO-7-OXONONANOATE SYNTHASE"/>
    <property type="match status" value="1"/>
</dbReference>
<evidence type="ECO:0000259" key="9">
    <source>
        <dbReference type="Pfam" id="PF00155"/>
    </source>
</evidence>
<dbReference type="GO" id="GO:0046512">
    <property type="term" value="P:sphingosine biosynthetic process"/>
    <property type="evidence" value="ECO:0007669"/>
    <property type="project" value="TreeGrafter"/>
</dbReference>
<evidence type="ECO:0000256" key="2">
    <source>
        <dbReference type="ARBA" id="ARBA00008392"/>
    </source>
</evidence>
<keyword evidence="4" id="KW-0808">Transferase</keyword>
<proteinExistence type="inferred from homology"/>
<comment type="similarity">
    <text evidence="2 8">Belongs to the class-II pyridoxal-phosphate-dependent aminotransferase family.</text>
</comment>
<dbReference type="InterPro" id="IPR015421">
    <property type="entry name" value="PyrdxlP-dep_Trfase_major"/>
</dbReference>
<dbReference type="InterPro" id="IPR004839">
    <property type="entry name" value="Aminotransferase_I/II_large"/>
</dbReference>
<reference evidence="10" key="1">
    <citation type="submission" date="2025-08" db="UniProtKB">
        <authorList>
            <consortium name="RefSeq"/>
        </authorList>
    </citation>
    <scope>IDENTIFICATION</scope>
    <source>
        <tissue evidence="10">Whole insect</tissue>
    </source>
</reference>
<organism evidence="10">
    <name type="scientific">Diabrotica virgifera virgifera</name>
    <name type="common">western corn rootworm</name>
    <dbReference type="NCBI Taxonomy" id="50390"/>
    <lineage>
        <taxon>Eukaryota</taxon>
        <taxon>Metazoa</taxon>
        <taxon>Ecdysozoa</taxon>
        <taxon>Arthropoda</taxon>
        <taxon>Hexapoda</taxon>
        <taxon>Insecta</taxon>
        <taxon>Pterygota</taxon>
        <taxon>Neoptera</taxon>
        <taxon>Endopterygota</taxon>
        <taxon>Coleoptera</taxon>
        <taxon>Polyphaga</taxon>
        <taxon>Cucujiformia</taxon>
        <taxon>Chrysomeloidea</taxon>
        <taxon>Chrysomelidae</taxon>
        <taxon>Galerucinae</taxon>
        <taxon>Diabroticina</taxon>
        <taxon>Diabroticites</taxon>
        <taxon>Diabrotica</taxon>
    </lineage>
</organism>
<dbReference type="SUPFAM" id="SSF53383">
    <property type="entry name" value="PLP-dependent transferases"/>
    <property type="match status" value="1"/>
</dbReference>
<keyword evidence="6" id="KW-0012">Acyltransferase</keyword>
<feature type="domain" description="Aminotransferase class I/classII large" evidence="9">
    <location>
        <begin position="130"/>
        <end position="493"/>
    </location>
</feature>
<evidence type="ECO:0000313" key="10">
    <source>
        <dbReference type="RefSeq" id="XP_028142118.1"/>
    </source>
</evidence>
<dbReference type="Gene3D" id="3.90.1150.10">
    <property type="entry name" value="Aspartate Aminotransferase, domain 1"/>
    <property type="match status" value="1"/>
</dbReference>
<dbReference type="PROSITE" id="PS00599">
    <property type="entry name" value="AA_TRANSFER_CLASS_2"/>
    <property type="match status" value="1"/>
</dbReference>
<comment type="cofactor">
    <cofactor evidence="1 8">
        <name>pyridoxal 5'-phosphate</name>
        <dbReference type="ChEBI" id="CHEBI:597326"/>
    </cofactor>
</comment>
<evidence type="ECO:0000256" key="1">
    <source>
        <dbReference type="ARBA" id="ARBA00001933"/>
    </source>
</evidence>
<dbReference type="GO" id="GO:0030170">
    <property type="term" value="F:pyridoxal phosphate binding"/>
    <property type="evidence" value="ECO:0007669"/>
    <property type="project" value="InterPro"/>
</dbReference>
<evidence type="ECO:0000256" key="4">
    <source>
        <dbReference type="ARBA" id="ARBA00022679"/>
    </source>
</evidence>
<evidence type="ECO:0000256" key="8">
    <source>
        <dbReference type="RuleBase" id="RU003693"/>
    </source>
</evidence>
<dbReference type="GO" id="GO:0016020">
    <property type="term" value="C:membrane"/>
    <property type="evidence" value="ECO:0007669"/>
    <property type="project" value="GOC"/>
</dbReference>
<dbReference type="Gene3D" id="3.40.640.10">
    <property type="entry name" value="Type I PLP-dependent aspartate aminotransferase-like (Major domain)"/>
    <property type="match status" value="1"/>
</dbReference>